<name>A0A0L6VV53_9BASI</name>
<dbReference type="GO" id="GO:0008270">
    <property type="term" value="F:zinc ion binding"/>
    <property type="evidence" value="ECO:0007669"/>
    <property type="project" value="InterPro"/>
</dbReference>
<dbReference type="Proteomes" id="UP000037035">
    <property type="component" value="Unassembled WGS sequence"/>
</dbReference>
<dbReference type="EMBL" id="LAVV01000244">
    <property type="protein sequence ID" value="KNZ64502.1"/>
    <property type="molecule type" value="Genomic_DNA"/>
</dbReference>
<dbReference type="VEuPathDB" id="FungiDB:VP01_1021g3"/>
<gene>
    <name evidence="2" type="ORF">VP01_1021g3</name>
</gene>
<organism evidence="2 3">
    <name type="scientific">Puccinia sorghi</name>
    <dbReference type="NCBI Taxonomy" id="27349"/>
    <lineage>
        <taxon>Eukaryota</taxon>
        <taxon>Fungi</taxon>
        <taxon>Dikarya</taxon>
        <taxon>Basidiomycota</taxon>
        <taxon>Pucciniomycotina</taxon>
        <taxon>Pucciniomycetes</taxon>
        <taxon>Pucciniales</taxon>
        <taxon>Pucciniaceae</taxon>
        <taxon>Puccinia</taxon>
    </lineage>
</organism>
<comment type="caution">
    <text evidence="2">The sequence shown here is derived from an EMBL/GenBank/DDBJ whole genome shotgun (WGS) entry which is preliminary data.</text>
</comment>
<sequence length="389" mass="43318">MVVRGCGVLGCDRAVSGGSLGFSRVDRHRDSAIEVIAQATAEKEARLSASKPFADDIKRQFLKSPLKFYKEVNPRKPILSFNGSNYVKWESVINRTLQHTFVLEKSFLNNKQDKFLGLDLLKNKAVAALICSTLDEALLSIESQELSFSKELLICESWLARFCSVMSDIEHSKLTINKFSCLFLQAIVKAPPGTDAKDFEYSISQPLDNMSNPPSFGKVATIIQSALSTCSKGLATTLFLGTIPSDVEMSVNAIKGCHSNHYELPNCHTADQNNHPRSQKSSAKKATFYYDKSHTECIMEQFRFTCLYCKEIGHWYSDCENFWEDSNGRIQKIDVPEANDGIVLLDSGSIINVSGTSRFFTITAKLDSPLIIFLAILSYIAAINTRTNQ</sequence>
<evidence type="ECO:0000256" key="1">
    <source>
        <dbReference type="ARBA" id="ARBA00022664"/>
    </source>
</evidence>
<dbReference type="InterPro" id="IPR036875">
    <property type="entry name" value="Znf_CCHC_sf"/>
</dbReference>
<dbReference type="GO" id="GO:0006397">
    <property type="term" value="P:mRNA processing"/>
    <property type="evidence" value="ECO:0007669"/>
    <property type="project" value="UniProtKB-KW"/>
</dbReference>
<evidence type="ECO:0008006" key="4">
    <source>
        <dbReference type="Google" id="ProtNLM"/>
    </source>
</evidence>
<evidence type="ECO:0000313" key="2">
    <source>
        <dbReference type="EMBL" id="KNZ64502.1"/>
    </source>
</evidence>
<accession>A0A0L6VV53</accession>
<protein>
    <recommendedName>
        <fullName evidence="4">CCHC-type domain-containing protein</fullName>
    </recommendedName>
</protein>
<keyword evidence="3" id="KW-1185">Reference proteome</keyword>
<evidence type="ECO:0000313" key="3">
    <source>
        <dbReference type="Proteomes" id="UP000037035"/>
    </source>
</evidence>
<dbReference type="GO" id="GO:0003676">
    <property type="term" value="F:nucleic acid binding"/>
    <property type="evidence" value="ECO:0007669"/>
    <property type="project" value="InterPro"/>
</dbReference>
<reference evidence="2 3" key="1">
    <citation type="submission" date="2015-08" db="EMBL/GenBank/DDBJ databases">
        <title>Next Generation Sequencing and Analysis of the Genome of Puccinia sorghi L Schw, the Causal Agent of Maize Common Rust.</title>
        <authorList>
            <person name="Rochi L."/>
            <person name="Burguener G."/>
            <person name="Darino M."/>
            <person name="Turjanski A."/>
            <person name="Kreff E."/>
            <person name="Dieguez M.J."/>
            <person name="Sacco F."/>
        </authorList>
    </citation>
    <scope>NUCLEOTIDE SEQUENCE [LARGE SCALE GENOMIC DNA]</scope>
    <source>
        <strain evidence="2 3">RO10H11247</strain>
    </source>
</reference>
<proteinExistence type="predicted"/>
<dbReference type="SUPFAM" id="SSF57756">
    <property type="entry name" value="Retrovirus zinc finger-like domains"/>
    <property type="match status" value="1"/>
</dbReference>
<dbReference type="AlphaFoldDB" id="A0A0L6VV53"/>
<keyword evidence="1" id="KW-0507">mRNA processing</keyword>